<evidence type="ECO:0000256" key="2">
    <source>
        <dbReference type="SAM" id="Phobius"/>
    </source>
</evidence>
<feature type="transmembrane region" description="Helical" evidence="2">
    <location>
        <begin position="252"/>
        <end position="272"/>
    </location>
</feature>
<feature type="region of interest" description="Disordered" evidence="1">
    <location>
        <begin position="682"/>
        <end position="729"/>
    </location>
</feature>
<feature type="region of interest" description="Disordered" evidence="1">
    <location>
        <begin position="327"/>
        <end position="365"/>
    </location>
</feature>
<feature type="transmembrane region" description="Helical" evidence="2">
    <location>
        <begin position="221"/>
        <end position="240"/>
    </location>
</feature>
<gene>
    <name evidence="3" type="ORF">K435DRAFT_842299</name>
</gene>
<feature type="transmembrane region" description="Helical" evidence="2">
    <location>
        <begin position="114"/>
        <end position="132"/>
    </location>
</feature>
<keyword evidence="2" id="KW-0812">Transmembrane</keyword>
<evidence type="ECO:0000313" key="3">
    <source>
        <dbReference type="EMBL" id="THU88113.1"/>
    </source>
</evidence>
<feature type="transmembrane region" description="Helical" evidence="2">
    <location>
        <begin position="284"/>
        <end position="309"/>
    </location>
</feature>
<feature type="compositionally biased region" description="Pro residues" evidence="1">
    <location>
        <begin position="419"/>
        <end position="430"/>
    </location>
</feature>
<name>A0A4S8LH66_DENBC</name>
<feature type="compositionally biased region" description="Polar residues" evidence="1">
    <location>
        <begin position="546"/>
        <end position="561"/>
    </location>
</feature>
<dbReference type="AlphaFoldDB" id="A0A4S8LH66"/>
<feature type="transmembrane region" description="Helical" evidence="2">
    <location>
        <begin position="86"/>
        <end position="102"/>
    </location>
</feature>
<proteinExistence type="predicted"/>
<evidence type="ECO:0000256" key="1">
    <source>
        <dbReference type="SAM" id="MobiDB-lite"/>
    </source>
</evidence>
<keyword evidence="2" id="KW-1133">Transmembrane helix</keyword>
<feature type="region of interest" description="Disordered" evidence="1">
    <location>
        <begin position="545"/>
        <end position="609"/>
    </location>
</feature>
<reference evidence="3 4" key="1">
    <citation type="journal article" date="2019" name="Nat. Ecol. Evol.">
        <title>Megaphylogeny resolves global patterns of mushroom evolution.</title>
        <authorList>
            <person name="Varga T."/>
            <person name="Krizsan K."/>
            <person name="Foldi C."/>
            <person name="Dima B."/>
            <person name="Sanchez-Garcia M."/>
            <person name="Sanchez-Ramirez S."/>
            <person name="Szollosi G.J."/>
            <person name="Szarkandi J.G."/>
            <person name="Papp V."/>
            <person name="Albert L."/>
            <person name="Andreopoulos W."/>
            <person name="Angelini C."/>
            <person name="Antonin V."/>
            <person name="Barry K.W."/>
            <person name="Bougher N.L."/>
            <person name="Buchanan P."/>
            <person name="Buyck B."/>
            <person name="Bense V."/>
            <person name="Catcheside P."/>
            <person name="Chovatia M."/>
            <person name="Cooper J."/>
            <person name="Damon W."/>
            <person name="Desjardin D."/>
            <person name="Finy P."/>
            <person name="Geml J."/>
            <person name="Haridas S."/>
            <person name="Hughes K."/>
            <person name="Justo A."/>
            <person name="Karasinski D."/>
            <person name="Kautmanova I."/>
            <person name="Kiss B."/>
            <person name="Kocsube S."/>
            <person name="Kotiranta H."/>
            <person name="LaButti K.M."/>
            <person name="Lechner B.E."/>
            <person name="Liimatainen K."/>
            <person name="Lipzen A."/>
            <person name="Lukacs Z."/>
            <person name="Mihaltcheva S."/>
            <person name="Morgado L.N."/>
            <person name="Niskanen T."/>
            <person name="Noordeloos M.E."/>
            <person name="Ohm R.A."/>
            <person name="Ortiz-Santana B."/>
            <person name="Ovrebo C."/>
            <person name="Racz N."/>
            <person name="Riley R."/>
            <person name="Savchenko A."/>
            <person name="Shiryaev A."/>
            <person name="Soop K."/>
            <person name="Spirin V."/>
            <person name="Szebenyi C."/>
            <person name="Tomsovsky M."/>
            <person name="Tulloss R.E."/>
            <person name="Uehling J."/>
            <person name="Grigoriev I.V."/>
            <person name="Vagvolgyi C."/>
            <person name="Papp T."/>
            <person name="Martin F.M."/>
            <person name="Miettinen O."/>
            <person name="Hibbett D.S."/>
            <person name="Nagy L.G."/>
        </authorList>
    </citation>
    <scope>NUCLEOTIDE SEQUENCE [LARGE SCALE GENOMIC DNA]</scope>
    <source>
        <strain evidence="3 4">CBS 962.96</strain>
    </source>
</reference>
<feature type="transmembrane region" description="Helical" evidence="2">
    <location>
        <begin position="197"/>
        <end position="215"/>
    </location>
</feature>
<keyword evidence="4" id="KW-1185">Reference proteome</keyword>
<protein>
    <submittedName>
        <fullName evidence="3">Uncharacterized protein</fullName>
    </submittedName>
</protein>
<accession>A0A4S8LH66</accession>
<feature type="compositionally biased region" description="Low complexity" evidence="1">
    <location>
        <begin position="402"/>
        <end position="418"/>
    </location>
</feature>
<keyword evidence="2" id="KW-0472">Membrane</keyword>
<dbReference type="EMBL" id="ML179422">
    <property type="protein sequence ID" value="THU88113.1"/>
    <property type="molecule type" value="Genomic_DNA"/>
</dbReference>
<feature type="compositionally biased region" description="Pro residues" evidence="1">
    <location>
        <begin position="343"/>
        <end position="361"/>
    </location>
</feature>
<feature type="region of interest" description="Disordered" evidence="1">
    <location>
        <begin position="402"/>
        <end position="514"/>
    </location>
</feature>
<dbReference type="Proteomes" id="UP000297245">
    <property type="component" value="Unassembled WGS sequence"/>
</dbReference>
<organism evidence="3 4">
    <name type="scientific">Dendrothele bispora (strain CBS 962.96)</name>
    <dbReference type="NCBI Taxonomy" id="1314807"/>
    <lineage>
        <taxon>Eukaryota</taxon>
        <taxon>Fungi</taxon>
        <taxon>Dikarya</taxon>
        <taxon>Basidiomycota</taxon>
        <taxon>Agaricomycotina</taxon>
        <taxon>Agaricomycetes</taxon>
        <taxon>Agaricomycetidae</taxon>
        <taxon>Agaricales</taxon>
        <taxon>Agaricales incertae sedis</taxon>
        <taxon>Dendrothele</taxon>
    </lineage>
</organism>
<feature type="transmembrane region" description="Helical" evidence="2">
    <location>
        <begin position="152"/>
        <end position="176"/>
    </location>
</feature>
<sequence>MAPVRRLDEKHIVRSHRILKFLHSQLLVIISVAEFAVQLPLLLQSSSINHDLESSLSAALTECGSVVTNTVVLDIQKRLDQTNGEIVTLLYSQFAVLLIILVKTSPKGSSPPFFVICSFIVIQIIWSAVRIAETMSLQKEWGCSSSPDQGRMAMEIASLVILVVFLAIIIIFFWRLPKLISAARNLMRHRTLMFVKASENFLHISTFLWTGYTLLFGTGVLSTMSISMIFIIFALSVSWFRMGWLAIHQRSGVDPLLFIFLGVTIVLFLSVSRPKLQESSSWPFFLATWTLSLLLAILTHVITILAIWYTRKTQGHVELLDELEESPSLPFSSSHRPDIISRPVPPQDTMPIPRSPSPPVVPQSTRPLANITRSIVVANSSSSNITRSLVVANPGPSNLTRSLVVANPSPSSSSVDLPSLPPCAVPPPAVPESSPQNPVVEIENVPSSPPPTTDRSTRPVTFTQRANGLAQTSVMRRPSGRREQVDSLPESSLPDPPERPTSNSPGLVPGENTARTVSPLSFYSIPVPPPPPLVIPSSPPLPRPNLTISASQVQTSTSSRFDSVPLPPLPSLPVQSTQTVSTNENTPPSSFPPSFRRPRSDVPVSPNQRDTIASDYTIETLPSYRSRSTTPITTEAPTLPPMPPFPPLPQYPALPSGPAQFLARRATASSVRTYATLPSYRSPTVGRSEAGSDTGSEIGDSSVDGDTGAGEERMPIGNGRSSSQRSIMSVPRKRVVDPFLAKWASKTIQPHRRCF</sequence>
<evidence type="ECO:0000313" key="4">
    <source>
        <dbReference type="Proteomes" id="UP000297245"/>
    </source>
</evidence>
<feature type="compositionally biased region" description="Polar residues" evidence="1">
    <location>
        <begin position="575"/>
        <end position="586"/>
    </location>
</feature>
<feature type="compositionally biased region" description="Polar residues" evidence="1">
    <location>
        <begin position="462"/>
        <end position="474"/>
    </location>
</feature>
<feature type="transmembrane region" description="Helical" evidence="2">
    <location>
        <begin position="21"/>
        <end position="43"/>
    </location>
</feature>